<dbReference type="AlphaFoldDB" id="A0A508X6Y0"/>
<sequence length="222" mass="25569">MKRLVLQHYTGALGEVEQRSMLSIRELARREGADYQFLSGNVFSEKLTPPMQKLALLDPCFDDYDVVAMLDMDVFIRSGMQESLFEQLGIGVSGPSQRRLKWAFVRKMKGLVHWRYPYWCGSLWKLDRPQRQAFRSKLPLVNLERYNNGRLEDEGVMHQLARHCRFTGGVLPGGDKWSRPSWRDDLEGAALIHVRPRISKAGGKRPKLENLSDLIRRGLIDG</sequence>
<gene>
    <name evidence="1" type="ORF">BMJ33_08510</name>
    <name evidence="2" type="ORF">EMEDMD4_90118</name>
</gene>
<dbReference type="Proteomes" id="UP000507954">
    <property type="component" value="Unassembled WGS sequence"/>
</dbReference>
<reference evidence="1" key="1">
    <citation type="submission" date="2017-04" db="EMBL/GenBank/DDBJ databases">
        <authorList>
            <person name="Porter S."/>
            <person name="Friesen M.L."/>
            <person name="Faber-Hammond J."/>
        </authorList>
    </citation>
    <scope>NUCLEOTIDE SEQUENCE</scope>
    <source>
        <strain evidence="1">Str16</strain>
    </source>
</reference>
<evidence type="ECO:0000313" key="3">
    <source>
        <dbReference type="Proteomes" id="UP001190825"/>
    </source>
</evidence>
<evidence type="ECO:0000313" key="1">
    <source>
        <dbReference type="EMBL" id="PLU05674.1"/>
    </source>
</evidence>
<dbReference type="Proteomes" id="UP001190825">
    <property type="component" value="Unassembled WGS sequence"/>
</dbReference>
<protein>
    <submittedName>
        <fullName evidence="2">Uncharacterized protein</fullName>
    </submittedName>
</protein>
<accession>A0A508X6Y0</accession>
<keyword evidence="3" id="KW-1185">Reference proteome</keyword>
<name>A0A508X6Y0_9HYPH</name>
<evidence type="ECO:0000313" key="2">
    <source>
        <dbReference type="EMBL" id="VTZ65626.1"/>
    </source>
</evidence>
<reference evidence="2" key="3">
    <citation type="submission" date="2019-06" db="EMBL/GenBank/DDBJ databases">
        <authorList>
            <person name="Le Quere A."/>
            <person name="Colella S."/>
        </authorList>
    </citation>
    <scope>NUCLEOTIDE SEQUENCE</scope>
    <source>
        <strain evidence="2">EmedicaeMD41</strain>
    </source>
</reference>
<dbReference type="GeneID" id="61609943"/>
<proteinExistence type="predicted"/>
<dbReference type="EMBL" id="NBUC01000059">
    <property type="protein sequence ID" value="PLU05674.1"/>
    <property type="molecule type" value="Genomic_DNA"/>
</dbReference>
<dbReference type="EMBL" id="CABFNB010000161">
    <property type="protein sequence ID" value="VTZ65626.1"/>
    <property type="molecule type" value="Genomic_DNA"/>
</dbReference>
<organism evidence="2">
    <name type="scientific">Sinorhizobium medicae</name>
    <dbReference type="NCBI Taxonomy" id="110321"/>
    <lineage>
        <taxon>Bacteria</taxon>
        <taxon>Pseudomonadati</taxon>
        <taxon>Pseudomonadota</taxon>
        <taxon>Alphaproteobacteria</taxon>
        <taxon>Hyphomicrobiales</taxon>
        <taxon>Rhizobiaceae</taxon>
        <taxon>Sinorhizobium/Ensifer group</taxon>
        <taxon>Sinorhizobium</taxon>
    </lineage>
</organism>
<dbReference type="RefSeq" id="WP_011974869.1">
    <property type="nucleotide sequence ID" value="NZ_ATYC01000022.1"/>
</dbReference>
<reference evidence="1 3" key="2">
    <citation type="journal article" date="2018" name="FEMS Microbiol. Ecol.">
        <title>Co-invading symbiotic mutualists of Medicago polymorpha retain high ancestral diversity and contain diverse accessory genomes.</title>
        <authorList>
            <person name="Porter S.S."/>
            <person name="Faber-Hammond J.J."/>
            <person name="Friesen M.L."/>
        </authorList>
    </citation>
    <scope>NUCLEOTIDE SEQUENCE [LARGE SCALE GENOMIC DNA]</scope>
    <source>
        <strain evidence="1 3">Str16</strain>
    </source>
</reference>